<dbReference type="OrthoDB" id="23692at2"/>
<feature type="transmembrane region" description="Helical" evidence="1">
    <location>
        <begin position="77"/>
        <end position="95"/>
    </location>
</feature>
<dbReference type="CDD" id="cd01949">
    <property type="entry name" value="GGDEF"/>
    <property type="match status" value="1"/>
</dbReference>
<sequence length="344" mass="35857">MGMAAAWGPGWTTFWRRHTRMGVALTFLVAAGVGLRSLARPETVDAAQLAVLVVVPAATCLVLLVPVDRLVQHPRGWAFFVSWEVAGMLLVGWLVWRDGGLASPLVLFWYVLLTHAVSAYPPVWTALAGAPVLAVHAALLIGASPAGRLHGLEHLLAAAGAVGVAVWASRNRYAYLRRVADQAQRDDLTGCANRRTFHERLAVEQGRTDPDRPLGVVLLDLDHFKAVNDGHGHAAGDAVLMTVGRTLGRVAADDGGPSGRVAGRLGGDEFGLVLPGADAGATARTAEALAAALADALAPTGVTASIGTATARTPAEATRLLADADAALYRAKHAGRNRVVPHGA</sequence>
<dbReference type="Proteomes" id="UP000199012">
    <property type="component" value="Unassembled WGS sequence"/>
</dbReference>
<dbReference type="NCBIfam" id="TIGR00254">
    <property type="entry name" value="GGDEF"/>
    <property type="match status" value="1"/>
</dbReference>
<dbReference type="Pfam" id="PF00990">
    <property type="entry name" value="GGDEF"/>
    <property type="match status" value="1"/>
</dbReference>
<dbReference type="SMART" id="SM00267">
    <property type="entry name" value="GGDEF"/>
    <property type="match status" value="1"/>
</dbReference>
<evidence type="ECO:0000313" key="4">
    <source>
        <dbReference type="Proteomes" id="UP000199012"/>
    </source>
</evidence>
<dbReference type="RefSeq" id="WP_090029837.1">
    <property type="nucleotide sequence ID" value="NZ_BONM01000005.1"/>
</dbReference>
<dbReference type="STRING" id="988821.SAMN05421867_101136"/>
<keyword evidence="1" id="KW-0812">Transmembrane</keyword>
<dbReference type="Gene3D" id="3.30.70.270">
    <property type="match status" value="1"/>
</dbReference>
<dbReference type="InterPro" id="IPR050469">
    <property type="entry name" value="Diguanylate_Cyclase"/>
</dbReference>
<dbReference type="EMBL" id="FOKA01000001">
    <property type="protein sequence ID" value="SFA70901.1"/>
    <property type="molecule type" value="Genomic_DNA"/>
</dbReference>
<feature type="transmembrane region" description="Helical" evidence="1">
    <location>
        <begin position="101"/>
        <end position="117"/>
    </location>
</feature>
<keyword evidence="1" id="KW-1133">Transmembrane helix</keyword>
<evidence type="ECO:0000256" key="1">
    <source>
        <dbReference type="SAM" id="Phobius"/>
    </source>
</evidence>
<dbReference type="GO" id="GO:0043709">
    <property type="term" value="P:cell adhesion involved in single-species biofilm formation"/>
    <property type="evidence" value="ECO:0007669"/>
    <property type="project" value="TreeGrafter"/>
</dbReference>
<evidence type="ECO:0000259" key="2">
    <source>
        <dbReference type="PROSITE" id="PS50887"/>
    </source>
</evidence>
<protein>
    <submittedName>
        <fullName evidence="3">Diguanylate cyclase (GGDEF) domain-containing protein</fullName>
    </submittedName>
</protein>
<dbReference type="AlphaFoldDB" id="A0A1I0V3P1"/>
<dbReference type="GO" id="GO:1902201">
    <property type="term" value="P:negative regulation of bacterial-type flagellum-dependent cell motility"/>
    <property type="evidence" value="ECO:0007669"/>
    <property type="project" value="TreeGrafter"/>
</dbReference>
<proteinExistence type="predicted"/>
<dbReference type="PANTHER" id="PTHR45138">
    <property type="entry name" value="REGULATORY COMPONENTS OF SENSORY TRANSDUCTION SYSTEM"/>
    <property type="match status" value="1"/>
</dbReference>
<accession>A0A1I0V3P1</accession>
<gene>
    <name evidence="3" type="ORF">SAMN05421867_101136</name>
</gene>
<organism evidence="3 4">
    <name type="scientific">Cellulomonas marina</name>
    <dbReference type="NCBI Taxonomy" id="988821"/>
    <lineage>
        <taxon>Bacteria</taxon>
        <taxon>Bacillati</taxon>
        <taxon>Actinomycetota</taxon>
        <taxon>Actinomycetes</taxon>
        <taxon>Micrococcales</taxon>
        <taxon>Cellulomonadaceae</taxon>
        <taxon>Cellulomonas</taxon>
    </lineage>
</organism>
<name>A0A1I0V3P1_9CELL</name>
<feature type="domain" description="GGDEF" evidence="2">
    <location>
        <begin position="212"/>
        <end position="344"/>
    </location>
</feature>
<dbReference type="InterPro" id="IPR043128">
    <property type="entry name" value="Rev_trsase/Diguanyl_cyclase"/>
</dbReference>
<dbReference type="InterPro" id="IPR000160">
    <property type="entry name" value="GGDEF_dom"/>
</dbReference>
<dbReference type="PROSITE" id="PS50887">
    <property type="entry name" value="GGDEF"/>
    <property type="match status" value="1"/>
</dbReference>
<dbReference type="GO" id="GO:0052621">
    <property type="term" value="F:diguanylate cyclase activity"/>
    <property type="evidence" value="ECO:0007669"/>
    <property type="project" value="TreeGrafter"/>
</dbReference>
<dbReference type="GO" id="GO:0005886">
    <property type="term" value="C:plasma membrane"/>
    <property type="evidence" value="ECO:0007669"/>
    <property type="project" value="TreeGrafter"/>
</dbReference>
<reference evidence="3 4" key="1">
    <citation type="submission" date="2016-10" db="EMBL/GenBank/DDBJ databases">
        <authorList>
            <person name="de Groot N.N."/>
        </authorList>
    </citation>
    <scope>NUCLEOTIDE SEQUENCE [LARGE SCALE GENOMIC DNA]</scope>
    <source>
        <strain evidence="3 4">CGMCC 4.6945</strain>
    </source>
</reference>
<feature type="transmembrane region" description="Helical" evidence="1">
    <location>
        <begin position="149"/>
        <end position="168"/>
    </location>
</feature>
<feature type="transmembrane region" description="Helical" evidence="1">
    <location>
        <begin position="49"/>
        <end position="65"/>
    </location>
</feature>
<dbReference type="InterPro" id="IPR029787">
    <property type="entry name" value="Nucleotide_cyclase"/>
</dbReference>
<keyword evidence="1" id="KW-0472">Membrane</keyword>
<evidence type="ECO:0000313" key="3">
    <source>
        <dbReference type="EMBL" id="SFA70901.1"/>
    </source>
</evidence>
<dbReference type="PANTHER" id="PTHR45138:SF9">
    <property type="entry name" value="DIGUANYLATE CYCLASE DGCM-RELATED"/>
    <property type="match status" value="1"/>
</dbReference>
<dbReference type="SUPFAM" id="SSF55073">
    <property type="entry name" value="Nucleotide cyclase"/>
    <property type="match status" value="1"/>
</dbReference>
<keyword evidence="4" id="KW-1185">Reference proteome</keyword>